<evidence type="ECO:0000313" key="2">
    <source>
        <dbReference type="EMBL" id="MSE18001.1"/>
    </source>
</evidence>
<protein>
    <submittedName>
        <fullName evidence="2">Uncharacterized protein</fullName>
    </submittedName>
</protein>
<evidence type="ECO:0000256" key="1">
    <source>
        <dbReference type="SAM" id="MobiDB-lite"/>
    </source>
</evidence>
<organism evidence="2 3">
    <name type="scientific">Enterobacter agglomerans</name>
    <name type="common">Erwinia herbicola</name>
    <name type="synonym">Pantoea agglomerans</name>
    <dbReference type="NCBI Taxonomy" id="549"/>
    <lineage>
        <taxon>Bacteria</taxon>
        <taxon>Pseudomonadati</taxon>
        <taxon>Pseudomonadota</taxon>
        <taxon>Gammaproteobacteria</taxon>
        <taxon>Enterobacterales</taxon>
        <taxon>Erwiniaceae</taxon>
        <taxon>Pantoea</taxon>
        <taxon>Pantoea agglomerans group</taxon>
    </lineage>
</organism>
<dbReference type="Proteomes" id="UP000461948">
    <property type="component" value="Unassembled WGS sequence"/>
</dbReference>
<gene>
    <name evidence="2" type="ORF">GKC49_23770</name>
</gene>
<proteinExistence type="predicted"/>
<feature type="non-terminal residue" evidence="2">
    <location>
        <position position="133"/>
    </location>
</feature>
<dbReference type="EMBL" id="WKLC01001510">
    <property type="protein sequence ID" value="MSE18001.1"/>
    <property type="molecule type" value="Genomic_DNA"/>
</dbReference>
<name>A0A7X2SY63_ENTAG</name>
<dbReference type="AlphaFoldDB" id="A0A7X2SY63"/>
<comment type="caution">
    <text evidence="2">The sequence shown here is derived from an EMBL/GenBank/DDBJ whole genome shotgun (WGS) entry which is preliminary data.</text>
</comment>
<feature type="region of interest" description="Disordered" evidence="1">
    <location>
        <begin position="100"/>
        <end position="120"/>
    </location>
</feature>
<reference evidence="2 3" key="1">
    <citation type="submission" date="2019-11" db="EMBL/GenBank/DDBJ databases">
        <title>Draft Genome Sequence of Plant Growth-Promoting Rhizosphere-Associated Bacteria.</title>
        <authorList>
            <person name="Vasilyev I.Y."/>
            <person name="Radchenko V."/>
            <person name="Ilnitskaya E.V."/>
        </authorList>
    </citation>
    <scope>NUCLEOTIDE SEQUENCE [LARGE SCALE GENOMIC DNA]</scope>
    <source>
        <strain evidence="2 3">VRA_MhP_f</strain>
    </source>
</reference>
<evidence type="ECO:0000313" key="3">
    <source>
        <dbReference type="Proteomes" id="UP000461948"/>
    </source>
</evidence>
<sequence>MGKSWDFDPASFAGLVEEDVGKKQRAIAIQFLNSVVLRSPVGNPELWAINSAQVRQRDRVSDINHALRESDEHGTIDKNGNRRIKKGHKVTLAKAVYSANSGPFGPKKPRKMKRGQGDVYLPPDYRAGSFRAS</sequence>
<accession>A0A7X2SY63</accession>